<name>A0ABD3GPB5_9MARC</name>
<keyword evidence="4" id="KW-1185">Reference proteome</keyword>
<feature type="signal peptide" evidence="2">
    <location>
        <begin position="1"/>
        <end position="21"/>
    </location>
</feature>
<keyword evidence="2" id="KW-0732">Signal</keyword>
<accession>A0ABD3GPB5</accession>
<evidence type="ECO:0000256" key="1">
    <source>
        <dbReference type="SAM" id="MobiDB-lite"/>
    </source>
</evidence>
<dbReference type="Proteomes" id="UP001633002">
    <property type="component" value="Unassembled WGS sequence"/>
</dbReference>
<evidence type="ECO:0000313" key="4">
    <source>
        <dbReference type="Proteomes" id="UP001633002"/>
    </source>
</evidence>
<feature type="region of interest" description="Disordered" evidence="1">
    <location>
        <begin position="284"/>
        <end position="304"/>
    </location>
</feature>
<dbReference type="EMBL" id="JBJQOH010000007">
    <property type="protein sequence ID" value="KAL3680322.1"/>
    <property type="molecule type" value="Genomic_DNA"/>
</dbReference>
<gene>
    <name evidence="3" type="ORF">R1sor_023278</name>
</gene>
<protein>
    <recommendedName>
        <fullName evidence="5">FCP1 homology domain-containing protein</fullName>
    </recommendedName>
</protein>
<evidence type="ECO:0000313" key="3">
    <source>
        <dbReference type="EMBL" id="KAL3680322.1"/>
    </source>
</evidence>
<evidence type="ECO:0008006" key="5">
    <source>
        <dbReference type="Google" id="ProtNLM"/>
    </source>
</evidence>
<reference evidence="3 4" key="1">
    <citation type="submission" date="2024-09" db="EMBL/GenBank/DDBJ databases">
        <title>Chromosome-scale assembly of Riccia sorocarpa.</title>
        <authorList>
            <person name="Paukszto L."/>
        </authorList>
    </citation>
    <scope>NUCLEOTIDE SEQUENCE [LARGE SCALE GENOMIC DNA]</scope>
    <source>
        <strain evidence="3">LP-2024</strain>
        <tissue evidence="3">Aerial parts of the thallus</tissue>
    </source>
</reference>
<dbReference type="AlphaFoldDB" id="A0ABD3GPB5"/>
<sequence>METFVVVPLTWIFIHLGIITGEECDAPPAASTAPADPSGVEAALKKGFDVLSCLEKSLVVRPGDCLVAFLELLQKRCHIIVWCRASLKNPEDGAKLKSFRRLYDHGICLRDVLLVDTSPERNSLNDPYSAVHPKSVDKFPSAAESSTWLLGFTDWLATWTENLLPTVDFVRSHGHVMDGLTDPFLVLREFWEETPQPVERGIIWGEVPSGRYLYLTTKWPDFYFHRETDGHPQTVSQESPAEEAPAEGAAALVEEATRVEEAPAEGTARVEEATRVEEAPAEVAAHVEEATRVEEAPAAGLTHE</sequence>
<evidence type="ECO:0000256" key="2">
    <source>
        <dbReference type="SAM" id="SignalP"/>
    </source>
</evidence>
<proteinExistence type="predicted"/>
<organism evidence="3 4">
    <name type="scientific">Riccia sorocarpa</name>
    <dbReference type="NCBI Taxonomy" id="122646"/>
    <lineage>
        <taxon>Eukaryota</taxon>
        <taxon>Viridiplantae</taxon>
        <taxon>Streptophyta</taxon>
        <taxon>Embryophyta</taxon>
        <taxon>Marchantiophyta</taxon>
        <taxon>Marchantiopsida</taxon>
        <taxon>Marchantiidae</taxon>
        <taxon>Marchantiales</taxon>
        <taxon>Ricciaceae</taxon>
        <taxon>Riccia</taxon>
    </lineage>
</organism>
<comment type="caution">
    <text evidence="3">The sequence shown here is derived from an EMBL/GenBank/DDBJ whole genome shotgun (WGS) entry which is preliminary data.</text>
</comment>
<feature type="compositionally biased region" description="Basic and acidic residues" evidence="1">
    <location>
        <begin position="285"/>
        <end position="295"/>
    </location>
</feature>
<feature type="chain" id="PRO_5044793135" description="FCP1 homology domain-containing protein" evidence="2">
    <location>
        <begin position="22"/>
        <end position="304"/>
    </location>
</feature>